<reference evidence="2 3" key="1">
    <citation type="journal article" date="2017" name="Nat. Commun.">
        <title>Genome assembly with in vitro proximity ligation data and whole-genome triplication in lettuce.</title>
        <authorList>
            <person name="Reyes-Chin-Wo S."/>
            <person name="Wang Z."/>
            <person name="Yang X."/>
            <person name="Kozik A."/>
            <person name="Arikit S."/>
            <person name="Song C."/>
            <person name="Xia L."/>
            <person name="Froenicke L."/>
            <person name="Lavelle D.O."/>
            <person name="Truco M.J."/>
            <person name="Xia R."/>
            <person name="Zhu S."/>
            <person name="Xu C."/>
            <person name="Xu H."/>
            <person name="Xu X."/>
            <person name="Cox K."/>
            <person name="Korf I."/>
            <person name="Meyers B.C."/>
            <person name="Michelmore R.W."/>
        </authorList>
    </citation>
    <scope>NUCLEOTIDE SEQUENCE [LARGE SCALE GENOMIC DNA]</scope>
    <source>
        <strain evidence="3">cv. Salinas</strain>
        <tissue evidence="2">Seedlings</tissue>
    </source>
</reference>
<evidence type="ECO:0000256" key="1">
    <source>
        <dbReference type="SAM" id="Phobius"/>
    </source>
</evidence>
<feature type="transmembrane region" description="Helical" evidence="1">
    <location>
        <begin position="297"/>
        <end position="315"/>
    </location>
</feature>
<dbReference type="Proteomes" id="UP000235145">
    <property type="component" value="Unassembled WGS sequence"/>
</dbReference>
<gene>
    <name evidence="2" type="ORF">LSAT_V11C500263370</name>
</gene>
<evidence type="ECO:0000313" key="3">
    <source>
        <dbReference type="Proteomes" id="UP000235145"/>
    </source>
</evidence>
<sequence>MKNTAAVHKEDDYAISVEATVNARKISVTKKVIHEVLWINDNFGFPVFVRLGYEGVFPPTIKKLLPPYWRFLAHVFVSCISGRRAGADEISLLNTGAIVALATGLDFNFFRYILNEMSFGSTTFGLMKKNRKGKFMFEGKYPLVIFSQFTEVSSASETKISSSFEKTEDEVIIVSKHEEEPVAPVVIVFEEHVPVTNKEENDDENANDDDESDFEINLMENVKEKDDGEDDLDQSEDLLNQDIRLSIEDVDAFFDNANEVAQSATETNGDDDVLKTTPLTSTQMANPSNIMDTTSRISIFLLLFQLSCLLIMISIRHKPPSLQLNGEELIPGREC</sequence>
<keyword evidence="1" id="KW-1133">Transmembrane helix</keyword>
<dbReference type="EMBL" id="NBSK02000005">
    <property type="protein sequence ID" value="KAJ0208324.1"/>
    <property type="molecule type" value="Genomic_DNA"/>
</dbReference>
<organism evidence="2 3">
    <name type="scientific">Lactuca sativa</name>
    <name type="common">Garden lettuce</name>
    <dbReference type="NCBI Taxonomy" id="4236"/>
    <lineage>
        <taxon>Eukaryota</taxon>
        <taxon>Viridiplantae</taxon>
        <taxon>Streptophyta</taxon>
        <taxon>Embryophyta</taxon>
        <taxon>Tracheophyta</taxon>
        <taxon>Spermatophyta</taxon>
        <taxon>Magnoliopsida</taxon>
        <taxon>eudicotyledons</taxon>
        <taxon>Gunneridae</taxon>
        <taxon>Pentapetalae</taxon>
        <taxon>asterids</taxon>
        <taxon>campanulids</taxon>
        <taxon>Asterales</taxon>
        <taxon>Asteraceae</taxon>
        <taxon>Cichorioideae</taxon>
        <taxon>Cichorieae</taxon>
        <taxon>Lactucinae</taxon>
        <taxon>Lactuca</taxon>
    </lineage>
</organism>
<protein>
    <submittedName>
        <fullName evidence="2">Uncharacterized protein</fullName>
    </submittedName>
</protein>
<keyword evidence="1" id="KW-0472">Membrane</keyword>
<dbReference type="AlphaFoldDB" id="A0A9R1XFL2"/>
<proteinExistence type="predicted"/>
<keyword evidence="3" id="KW-1185">Reference proteome</keyword>
<comment type="caution">
    <text evidence="2">The sequence shown here is derived from an EMBL/GenBank/DDBJ whole genome shotgun (WGS) entry which is preliminary data.</text>
</comment>
<evidence type="ECO:0000313" key="2">
    <source>
        <dbReference type="EMBL" id="KAJ0208324.1"/>
    </source>
</evidence>
<name>A0A9R1XFL2_LACSA</name>
<accession>A0A9R1XFL2</accession>
<keyword evidence="1" id="KW-0812">Transmembrane</keyword>